<dbReference type="InterPro" id="IPR036097">
    <property type="entry name" value="HisK_dim/P_sf"/>
</dbReference>
<dbReference type="SUPFAM" id="SSF47384">
    <property type="entry name" value="Homodimeric domain of signal transducing histidine kinase"/>
    <property type="match status" value="1"/>
</dbReference>
<dbReference type="InterPro" id="IPR036890">
    <property type="entry name" value="HATPase_C_sf"/>
</dbReference>
<evidence type="ECO:0000256" key="4">
    <source>
        <dbReference type="ARBA" id="ARBA00022679"/>
    </source>
</evidence>
<dbReference type="Pfam" id="PF00512">
    <property type="entry name" value="HisKA"/>
    <property type="match status" value="1"/>
</dbReference>
<comment type="caution">
    <text evidence="8">The sequence shown here is derived from an EMBL/GenBank/DDBJ whole genome shotgun (WGS) entry which is preliminary data.</text>
</comment>
<dbReference type="EC" id="2.7.13.3" evidence="2"/>
<dbReference type="InterPro" id="IPR003661">
    <property type="entry name" value="HisK_dim/P_dom"/>
</dbReference>
<organism evidence="8 9">
    <name type="scientific">Neolewinella aquimaris</name>
    <dbReference type="NCBI Taxonomy" id="1835722"/>
    <lineage>
        <taxon>Bacteria</taxon>
        <taxon>Pseudomonadati</taxon>
        <taxon>Bacteroidota</taxon>
        <taxon>Saprospiria</taxon>
        <taxon>Saprospirales</taxon>
        <taxon>Lewinellaceae</taxon>
        <taxon>Neolewinella</taxon>
    </lineage>
</organism>
<sequence>MKNEQATIEQYRRKLDTAERKVRILEDMIEDRTRELHLKGEENQELELFAYLTSHDLQEPLRTIMSFVEILEEEYADRLDGDGSTALNFIREGADRMSLLIKSLLHYSKVGKNRTRRLVNTNKVVEDILSRLQTSIQEADAKISYGSLPVLNVFEVEWAQLFQNLVHNAIKFRKPDVAPVISIGVQQREDEYLFFVRDNGIGIEEKFREKVFVIFQRLHSNDLYPGTGIGLANCKKIVELHDGKIWLESTVGVGSTFYFTIKK</sequence>
<comment type="catalytic activity">
    <reaction evidence="1">
        <text>ATP + protein L-histidine = ADP + protein N-phospho-L-histidine.</text>
        <dbReference type="EC" id="2.7.13.3"/>
    </reaction>
</comment>
<dbReference type="EMBL" id="JACIFF010000005">
    <property type="protein sequence ID" value="MBB4079518.1"/>
    <property type="molecule type" value="Genomic_DNA"/>
</dbReference>
<evidence type="ECO:0000313" key="8">
    <source>
        <dbReference type="EMBL" id="MBB4079518.1"/>
    </source>
</evidence>
<gene>
    <name evidence="8" type="ORF">GGR28_002143</name>
</gene>
<evidence type="ECO:0000256" key="5">
    <source>
        <dbReference type="ARBA" id="ARBA00022777"/>
    </source>
</evidence>
<dbReference type="PROSITE" id="PS50109">
    <property type="entry name" value="HIS_KIN"/>
    <property type="match status" value="1"/>
</dbReference>
<dbReference type="InterPro" id="IPR003594">
    <property type="entry name" value="HATPase_dom"/>
</dbReference>
<dbReference type="SUPFAM" id="SSF55874">
    <property type="entry name" value="ATPase domain of HSP90 chaperone/DNA topoisomerase II/histidine kinase"/>
    <property type="match status" value="1"/>
</dbReference>
<dbReference type="SMART" id="SM00387">
    <property type="entry name" value="HATPase_c"/>
    <property type="match status" value="1"/>
</dbReference>
<dbReference type="PANTHER" id="PTHR43304:SF1">
    <property type="entry name" value="PAC DOMAIN-CONTAINING PROTEIN"/>
    <property type="match status" value="1"/>
</dbReference>
<keyword evidence="3" id="KW-0597">Phosphoprotein</keyword>
<dbReference type="PRINTS" id="PR00344">
    <property type="entry name" value="BCTRLSENSOR"/>
</dbReference>
<evidence type="ECO:0000256" key="3">
    <source>
        <dbReference type="ARBA" id="ARBA00022553"/>
    </source>
</evidence>
<evidence type="ECO:0000313" key="9">
    <source>
        <dbReference type="Proteomes" id="UP000576209"/>
    </source>
</evidence>
<keyword evidence="6" id="KW-0175">Coiled coil</keyword>
<feature type="domain" description="Histidine kinase" evidence="7">
    <location>
        <begin position="52"/>
        <end position="263"/>
    </location>
</feature>
<dbReference type="InterPro" id="IPR052162">
    <property type="entry name" value="Sensor_kinase/Photoreceptor"/>
</dbReference>
<keyword evidence="9" id="KW-1185">Reference proteome</keyword>
<dbReference type="RefSeq" id="WP_183495768.1">
    <property type="nucleotide sequence ID" value="NZ_JACIFF010000005.1"/>
</dbReference>
<keyword evidence="5 8" id="KW-0418">Kinase</keyword>
<dbReference type="GO" id="GO:0000155">
    <property type="term" value="F:phosphorelay sensor kinase activity"/>
    <property type="evidence" value="ECO:0007669"/>
    <property type="project" value="InterPro"/>
</dbReference>
<accession>A0A840EBZ3</accession>
<dbReference type="Proteomes" id="UP000576209">
    <property type="component" value="Unassembled WGS sequence"/>
</dbReference>
<proteinExistence type="predicted"/>
<dbReference type="SMART" id="SM00388">
    <property type="entry name" value="HisKA"/>
    <property type="match status" value="1"/>
</dbReference>
<dbReference type="Gene3D" id="1.10.287.130">
    <property type="match status" value="1"/>
</dbReference>
<feature type="coiled-coil region" evidence="6">
    <location>
        <begin position="1"/>
        <end position="35"/>
    </location>
</feature>
<dbReference type="InterPro" id="IPR004358">
    <property type="entry name" value="Sig_transdc_His_kin-like_C"/>
</dbReference>
<keyword evidence="4" id="KW-0808">Transferase</keyword>
<dbReference type="Gene3D" id="3.30.565.10">
    <property type="entry name" value="Histidine kinase-like ATPase, C-terminal domain"/>
    <property type="match status" value="1"/>
</dbReference>
<dbReference type="PANTHER" id="PTHR43304">
    <property type="entry name" value="PHYTOCHROME-LIKE PROTEIN CPH1"/>
    <property type="match status" value="1"/>
</dbReference>
<dbReference type="Pfam" id="PF02518">
    <property type="entry name" value="HATPase_c"/>
    <property type="match status" value="1"/>
</dbReference>
<protein>
    <recommendedName>
        <fullName evidence="2">histidine kinase</fullName>
        <ecNumber evidence="2">2.7.13.3</ecNumber>
    </recommendedName>
</protein>
<reference evidence="8 9" key="1">
    <citation type="submission" date="2020-08" db="EMBL/GenBank/DDBJ databases">
        <title>Genomic Encyclopedia of Type Strains, Phase IV (KMG-IV): sequencing the most valuable type-strain genomes for metagenomic binning, comparative biology and taxonomic classification.</title>
        <authorList>
            <person name="Goeker M."/>
        </authorList>
    </citation>
    <scope>NUCLEOTIDE SEQUENCE [LARGE SCALE GENOMIC DNA]</scope>
    <source>
        <strain evidence="8 9">DSM 105137</strain>
    </source>
</reference>
<evidence type="ECO:0000256" key="2">
    <source>
        <dbReference type="ARBA" id="ARBA00012438"/>
    </source>
</evidence>
<name>A0A840EBZ3_9BACT</name>
<dbReference type="FunFam" id="3.30.565.10:FF:000006">
    <property type="entry name" value="Sensor histidine kinase WalK"/>
    <property type="match status" value="1"/>
</dbReference>
<dbReference type="AlphaFoldDB" id="A0A840EBZ3"/>
<dbReference type="InterPro" id="IPR005467">
    <property type="entry name" value="His_kinase_dom"/>
</dbReference>
<dbReference type="CDD" id="cd00082">
    <property type="entry name" value="HisKA"/>
    <property type="match status" value="1"/>
</dbReference>
<evidence type="ECO:0000256" key="6">
    <source>
        <dbReference type="SAM" id="Coils"/>
    </source>
</evidence>
<evidence type="ECO:0000256" key="1">
    <source>
        <dbReference type="ARBA" id="ARBA00000085"/>
    </source>
</evidence>
<evidence type="ECO:0000259" key="7">
    <source>
        <dbReference type="PROSITE" id="PS50109"/>
    </source>
</evidence>